<dbReference type="RefSeq" id="WP_209628903.1">
    <property type="nucleotide sequence ID" value="NZ_PRDG01000006.1"/>
</dbReference>
<name>A0ABS5B6N6_9STRE</name>
<dbReference type="Pfam" id="PF09359">
    <property type="entry name" value="VTC"/>
    <property type="match status" value="1"/>
</dbReference>
<dbReference type="InterPro" id="IPR033469">
    <property type="entry name" value="CYTH-like_dom_sf"/>
</dbReference>
<dbReference type="EMBL" id="PRDG01000006">
    <property type="protein sequence ID" value="MBP2624161.1"/>
    <property type="molecule type" value="Genomic_DNA"/>
</dbReference>
<feature type="domain" description="VTC" evidence="1">
    <location>
        <begin position="11"/>
        <end position="230"/>
    </location>
</feature>
<protein>
    <submittedName>
        <fullName evidence="2">Molecular chaperone</fullName>
    </submittedName>
</protein>
<sequence>MGKKTFKDKFQRFETKYVISKEKLAALLAEFEDYMVEDEHAYSTISNLYYDTPNFQMIRESLEKPYFKEKLRVRTYDATPAENSQVFLEIKKKVRKIVYKRRIATDLVTAEAYLAGAEDLVADSQIRSEIDWLTKRYRGVEPKMYIYYNRYSMKGREDADIRITIDHDVTYRSHKLSLLEGRFGDNLLPDNHVIMEIKVPGAYPLWLTGILDRHQVFSKSFSKYGVAYKKTTAYKGVVNHVQSAI</sequence>
<evidence type="ECO:0000259" key="1">
    <source>
        <dbReference type="Pfam" id="PF09359"/>
    </source>
</evidence>
<dbReference type="InterPro" id="IPR042267">
    <property type="entry name" value="VTC_sf"/>
</dbReference>
<evidence type="ECO:0000313" key="3">
    <source>
        <dbReference type="Proteomes" id="UP001519296"/>
    </source>
</evidence>
<gene>
    <name evidence="2" type="ORF">C4K46_09460</name>
</gene>
<dbReference type="InterPro" id="IPR018966">
    <property type="entry name" value="VTC_domain"/>
</dbReference>
<reference evidence="2 3" key="1">
    <citation type="submission" date="2018-02" db="EMBL/GenBank/DDBJ databases">
        <title>Draft genome sequence of Streptococcus oricebi CCUG 70868T type strain.</title>
        <authorList>
            <person name="Mendez V."/>
            <person name="Salva-Serra F."/>
            <person name="Jaen-Luchoro D."/>
            <person name="Gonzales-Siles L."/>
            <person name="Karlsson R."/>
            <person name="Engstrom-Jakobsson H."/>
            <person name="Busquets A."/>
            <person name="Gomila M."/>
            <person name="Pineiro-Iglesias B."/>
            <person name="Bennasar-Figueras A."/>
            <person name="Seeger M."/>
            <person name="Moore E."/>
        </authorList>
    </citation>
    <scope>NUCLEOTIDE SEQUENCE [LARGE SCALE GENOMIC DNA]</scope>
    <source>
        <strain evidence="2 3">CCUG 70868</strain>
    </source>
</reference>
<organism evidence="2 3">
    <name type="scientific">Streptococcus oricebi</name>
    <dbReference type="NCBI Taxonomy" id="1547447"/>
    <lineage>
        <taxon>Bacteria</taxon>
        <taxon>Bacillati</taxon>
        <taxon>Bacillota</taxon>
        <taxon>Bacilli</taxon>
        <taxon>Lactobacillales</taxon>
        <taxon>Streptococcaceae</taxon>
        <taxon>Streptococcus</taxon>
    </lineage>
</organism>
<comment type="caution">
    <text evidence="2">The sequence shown here is derived from an EMBL/GenBank/DDBJ whole genome shotgun (WGS) entry which is preliminary data.</text>
</comment>
<keyword evidence="3" id="KW-1185">Reference proteome</keyword>
<dbReference type="CDD" id="cd07750">
    <property type="entry name" value="PolyPPase_VTC_like"/>
    <property type="match status" value="1"/>
</dbReference>
<proteinExistence type="predicted"/>
<evidence type="ECO:0000313" key="2">
    <source>
        <dbReference type="EMBL" id="MBP2624161.1"/>
    </source>
</evidence>
<accession>A0ABS5B6N6</accession>
<dbReference type="Proteomes" id="UP001519296">
    <property type="component" value="Unassembled WGS sequence"/>
</dbReference>
<dbReference type="SUPFAM" id="SSF55154">
    <property type="entry name" value="CYTH-like phosphatases"/>
    <property type="match status" value="1"/>
</dbReference>
<dbReference type="Gene3D" id="3.20.100.30">
    <property type="entry name" value="VTC, catalytic tunnel domain"/>
    <property type="match status" value="1"/>
</dbReference>